<reference evidence="5" key="1">
    <citation type="submission" date="2020-04" db="EMBL/GenBank/DDBJ databases">
        <authorList>
            <person name="Zhang T."/>
        </authorList>
    </citation>
    <scope>NUCLEOTIDE SEQUENCE</scope>
    <source>
        <strain evidence="5">HKST-UBA02</strain>
    </source>
</reference>
<comment type="caution">
    <text evidence="5">The sequence shown here is derived from an EMBL/GenBank/DDBJ whole genome shotgun (WGS) entry which is preliminary data.</text>
</comment>
<evidence type="ECO:0000256" key="1">
    <source>
        <dbReference type="ARBA" id="ARBA00022553"/>
    </source>
</evidence>
<reference evidence="5" key="2">
    <citation type="journal article" date="2021" name="Microbiome">
        <title>Successional dynamics and alternative stable states in a saline activated sludge microbial community over 9 years.</title>
        <authorList>
            <person name="Wang Y."/>
            <person name="Ye J."/>
            <person name="Ju F."/>
            <person name="Liu L."/>
            <person name="Boyd J.A."/>
            <person name="Deng Y."/>
            <person name="Parks D.H."/>
            <person name="Jiang X."/>
            <person name="Yin X."/>
            <person name="Woodcroft B.J."/>
            <person name="Tyson G.W."/>
            <person name="Hugenholtz P."/>
            <person name="Polz M.F."/>
            <person name="Zhang T."/>
        </authorList>
    </citation>
    <scope>NUCLEOTIDE SEQUENCE</scope>
    <source>
        <strain evidence="5">HKST-UBA02</strain>
    </source>
</reference>
<dbReference type="SMART" id="SM00448">
    <property type="entry name" value="REC"/>
    <property type="match status" value="1"/>
</dbReference>
<evidence type="ECO:0000259" key="4">
    <source>
        <dbReference type="PROSITE" id="PS50110"/>
    </source>
</evidence>
<sequence length="198" mass="21579">MRGIGHTMAAGTFEIQRWRGLTKPVRAQALLLAIEELCSRSGSRTGGVAASPQLPTPKKTLPKLRILLAEDNPVNQKVAERVLKHLGFRIDIVGNGLEALDAYARGRHDVVLMDVQMPEMDGLEATRKLRSRLQSSRPWIVAMTAGALVGDREACLAAGMDDYVPKPVRVSDLESALHRAVTGLERLDREGGRGRKAA</sequence>
<keyword evidence="2" id="KW-0902">Two-component regulatory system</keyword>
<dbReference type="CDD" id="cd17546">
    <property type="entry name" value="REC_hyHK_CKI1_RcsC-like"/>
    <property type="match status" value="1"/>
</dbReference>
<evidence type="ECO:0000313" key="6">
    <source>
        <dbReference type="Proteomes" id="UP000739538"/>
    </source>
</evidence>
<dbReference type="PANTHER" id="PTHR45339">
    <property type="entry name" value="HYBRID SIGNAL TRANSDUCTION HISTIDINE KINASE J"/>
    <property type="match status" value="1"/>
</dbReference>
<protein>
    <submittedName>
        <fullName evidence="5">Response regulator</fullName>
    </submittedName>
</protein>
<proteinExistence type="predicted"/>
<keyword evidence="1 3" id="KW-0597">Phosphoprotein</keyword>
<name>A0A956NAM1_UNCEI</name>
<accession>A0A956NAM1</accession>
<dbReference type="Pfam" id="PF00072">
    <property type="entry name" value="Response_reg"/>
    <property type="match status" value="1"/>
</dbReference>
<dbReference type="Proteomes" id="UP000739538">
    <property type="component" value="Unassembled WGS sequence"/>
</dbReference>
<dbReference type="AlphaFoldDB" id="A0A956NAM1"/>
<dbReference type="EMBL" id="JAGQHS010000029">
    <property type="protein sequence ID" value="MCA9755657.1"/>
    <property type="molecule type" value="Genomic_DNA"/>
</dbReference>
<feature type="modified residue" description="4-aspartylphosphate" evidence="3">
    <location>
        <position position="114"/>
    </location>
</feature>
<dbReference type="InterPro" id="IPR011006">
    <property type="entry name" value="CheY-like_superfamily"/>
</dbReference>
<evidence type="ECO:0000256" key="2">
    <source>
        <dbReference type="ARBA" id="ARBA00023012"/>
    </source>
</evidence>
<evidence type="ECO:0000313" key="5">
    <source>
        <dbReference type="EMBL" id="MCA9755657.1"/>
    </source>
</evidence>
<gene>
    <name evidence="5" type="ORF">KDA27_07645</name>
</gene>
<dbReference type="SUPFAM" id="SSF52172">
    <property type="entry name" value="CheY-like"/>
    <property type="match status" value="1"/>
</dbReference>
<dbReference type="GO" id="GO:0000160">
    <property type="term" value="P:phosphorelay signal transduction system"/>
    <property type="evidence" value="ECO:0007669"/>
    <property type="project" value="UniProtKB-KW"/>
</dbReference>
<dbReference type="Gene3D" id="3.40.50.2300">
    <property type="match status" value="1"/>
</dbReference>
<dbReference type="PROSITE" id="PS50110">
    <property type="entry name" value="RESPONSE_REGULATORY"/>
    <property type="match status" value="1"/>
</dbReference>
<dbReference type="PANTHER" id="PTHR45339:SF1">
    <property type="entry name" value="HYBRID SIGNAL TRANSDUCTION HISTIDINE KINASE J"/>
    <property type="match status" value="1"/>
</dbReference>
<organism evidence="5 6">
    <name type="scientific">Eiseniibacteriota bacterium</name>
    <dbReference type="NCBI Taxonomy" id="2212470"/>
    <lineage>
        <taxon>Bacteria</taxon>
        <taxon>Candidatus Eiseniibacteriota</taxon>
    </lineage>
</organism>
<dbReference type="InterPro" id="IPR001789">
    <property type="entry name" value="Sig_transdc_resp-reg_receiver"/>
</dbReference>
<evidence type="ECO:0000256" key="3">
    <source>
        <dbReference type="PROSITE-ProRule" id="PRU00169"/>
    </source>
</evidence>
<feature type="domain" description="Response regulatory" evidence="4">
    <location>
        <begin position="65"/>
        <end position="181"/>
    </location>
</feature>